<dbReference type="GO" id="GO:0005988">
    <property type="term" value="P:lactose metabolic process"/>
    <property type="evidence" value="ECO:0007669"/>
    <property type="project" value="UniProtKB-KW"/>
</dbReference>
<dbReference type="GO" id="GO:0009052">
    <property type="term" value="P:pentose-phosphate shunt, non-oxidative branch"/>
    <property type="evidence" value="ECO:0007669"/>
    <property type="project" value="TreeGrafter"/>
</dbReference>
<dbReference type="NCBIfam" id="NF006381">
    <property type="entry name" value="PRK08622.1"/>
    <property type="match status" value="1"/>
</dbReference>
<dbReference type="NCBIfam" id="TIGR00689">
    <property type="entry name" value="rpiB_lacA_lacB"/>
    <property type="match status" value="1"/>
</dbReference>
<name>A0A940SV66_9ENTE</name>
<reference evidence="4" key="1">
    <citation type="submission" date="2020-12" db="EMBL/GenBank/DDBJ databases">
        <title>Vagococcus allomyrinae sp. nov. and Enterococcus lavae sp. nov., isolated from the larvae of Allomyrina dichotoma.</title>
        <authorList>
            <person name="Lee S.D."/>
        </authorList>
    </citation>
    <scope>NUCLEOTIDE SEQUENCE</scope>
    <source>
        <strain evidence="4">BWB3-3</strain>
    </source>
</reference>
<dbReference type="AlphaFoldDB" id="A0A940SV66"/>
<dbReference type="EMBL" id="JAEEGA010000002">
    <property type="protein sequence ID" value="MBP1040033.1"/>
    <property type="molecule type" value="Genomic_DNA"/>
</dbReference>
<evidence type="ECO:0000256" key="2">
    <source>
        <dbReference type="ARBA" id="ARBA00022736"/>
    </source>
</evidence>
<dbReference type="Proteomes" id="UP000674938">
    <property type="component" value="Unassembled WGS sequence"/>
</dbReference>
<dbReference type="RefSeq" id="WP_209524931.1">
    <property type="nucleotide sequence ID" value="NZ_JAEEGA010000002.1"/>
</dbReference>
<dbReference type="NCBIfam" id="NF004051">
    <property type="entry name" value="PRK05571.1"/>
    <property type="match status" value="1"/>
</dbReference>
<organism evidence="4 5">
    <name type="scientific">Vagococcus allomyrinae</name>
    <dbReference type="NCBI Taxonomy" id="2794353"/>
    <lineage>
        <taxon>Bacteria</taxon>
        <taxon>Bacillati</taxon>
        <taxon>Bacillota</taxon>
        <taxon>Bacilli</taxon>
        <taxon>Lactobacillales</taxon>
        <taxon>Enterococcaceae</taxon>
        <taxon>Vagococcus</taxon>
    </lineage>
</organism>
<accession>A0A940SV66</accession>
<evidence type="ECO:0000313" key="4">
    <source>
        <dbReference type="EMBL" id="MBP1040033.1"/>
    </source>
</evidence>
<evidence type="ECO:0000256" key="1">
    <source>
        <dbReference type="ARBA" id="ARBA00008754"/>
    </source>
</evidence>
<dbReference type="GO" id="GO:0004751">
    <property type="term" value="F:ribose-5-phosphate isomerase activity"/>
    <property type="evidence" value="ECO:0007669"/>
    <property type="project" value="TreeGrafter"/>
</dbReference>
<keyword evidence="2" id="KW-0423">Lactose metabolism</keyword>
<dbReference type="GO" id="GO:0019316">
    <property type="term" value="P:D-allose catabolic process"/>
    <property type="evidence" value="ECO:0007669"/>
    <property type="project" value="TreeGrafter"/>
</dbReference>
<keyword evidence="3 4" id="KW-0413">Isomerase</keyword>
<dbReference type="InterPro" id="IPR003500">
    <property type="entry name" value="RpiB_LacA_LacB"/>
</dbReference>
<evidence type="ECO:0000313" key="5">
    <source>
        <dbReference type="Proteomes" id="UP000674938"/>
    </source>
</evidence>
<dbReference type="Pfam" id="PF02502">
    <property type="entry name" value="LacAB_rpiB"/>
    <property type="match status" value="1"/>
</dbReference>
<dbReference type="PANTHER" id="PTHR30345">
    <property type="entry name" value="RIBOSE-5-PHOSPHATE ISOMERASE B"/>
    <property type="match status" value="1"/>
</dbReference>
<gene>
    <name evidence="4" type="primary">lacB</name>
    <name evidence="4" type="ORF">I6N95_03305</name>
</gene>
<comment type="similarity">
    <text evidence="1">Belongs to the LacAB/RpiB family.</text>
</comment>
<evidence type="ECO:0000256" key="3">
    <source>
        <dbReference type="ARBA" id="ARBA00023235"/>
    </source>
</evidence>
<dbReference type="PANTHER" id="PTHR30345:SF0">
    <property type="entry name" value="DNA DAMAGE-REPAIR_TOLERATION PROTEIN DRT102"/>
    <property type="match status" value="1"/>
</dbReference>
<comment type="caution">
    <text evidence="4">The sequence shown here is derived from an EMBL/GenBank/DDBJ whole genome shotgun (WGS) entry which is preliminary data.</text>
</comment>
<dbReference type="GO" id="GO:0050044">
    <property type="term" value="F:galactose-6-phosphate isomerase activity"/>
    <property type="evidence" value="ECO:0007669"/>
    <property type="project" value="UniProtKB-EC"/>
</dbReference>
<dbReference type="PIRSF" id="PIRSF005384">
    <property type="entry name" value="RpiB_LacA_B"/>
    <property type="match status" value="1"/>
</dbReference>
<dbReference type="SUPFAM" id="SSF89623">
    <property type="entry name" value="Ribose/Galactose isomerase RpiB/AlsB"/>
    <property type="match status" value="1"/>
</dbReference>
<proteinExistence type="inferred from homology"/>
<sequence length="172" mass="18866">MKIAIGCDHIVTGIKIEVADFLRGKGHEVIDVGTYGYTRTHYPIYGKKVGELVANGLVDQGIVICGTGVGITNAVNKVPGVRAALVRDMTTALYAKRELNANVLGFGGKVTGTFLICDIIEAFLKENYVATPENKDLIQKISQLDKKADTSQAEPHFFDEFFEKWDASLYHN</sequence>
<dbReference type="EC" id="5.3.1.26" evidence="4"/>
<dbReference type="Gene3D" id="3.40.1400.10">
    <property type="entry name" value="Sugar-phosphate isomerase, RpiB/LacA/LacB"/>
    <property type="match status" value="1"/>
</dbReference>
<protein>
    <submittedName>
        <fullName evidence="4">Galactose-6-phosphate isomerase subunit LacB</fullName>
        <ecNumber evidence="4">5.3.1.26</ecNumber>
    </submittedName>
</protein>
<keyword evidence="5" id="KW-1185">Reference proteome</keyword>
<dbReference type="InterPro" id="IPR036569">
    <property type="entry name" value="RpiB_LacA_LacB_sf"/>
</dbReference>